<feature type="non-terminal residue" evidence="1">
    <location>
        <position position="59"/>
    </location>
</feature>
<protein>
    <submittedName>
        <fullName evidence="1">Uncharacterized protein</fullName>
    </submittedName>
</protein>
<proteinExistence type="predicted"/>
<dbReference type="Proteomes" id="UP001341840">
    <property type="component" value="Unassembled WGS sequence"/>
</dbReference>
<organism evidence="1 2">
    <name type="scientific">Stylosanthes scabra</name>
    <dbReference type="NCBI Taxonomy" id="79078"/>
    <lineage>
        <taxon>Eukaryota</taxon>
        <taxon>Viridiplantae</taxon>
        <taxon>Streptophyta</taxon>
        <taxon>Embryophyta</taxon>
        <taxon>Tracheophyta</taxon>
        <taxon>Spermatophyta</taxon>
        <taxon>Magnoliopsida</taxon>
        <taxon>eudicotyledons</taxon>
        <taxon>Gunneridae</taxon>
        <taxon>Pentapetalae</taxon>
        <taxon>rosids</taxon>
        <taxon>fabids</taxon>
        <taxon>Fabales</taxon>
        <taxon>Fabaceae</taxon>
        <taxon>Papilionoideae</taxon>
        <taxon>50 kb inversion clade</taxon>
        <taxon>dalbergioids sensu lato</taxon>
        <taxon>Dalbergieae</taxon>
        <taxon>Pterocarpus clade</taxon>
        <taxon>Stylosanthes</taxon>
    </lineage>
</organism>
<keyword evidence="2" id="KW-1185">Reference proteome</keyword>
<accession>A0ABU6W1V4</accession>
<dbReference type="EMBL" id="JASCZI010162111">
    <property type="protein sequence ID" value="MED6179187.1"/>
    <property type="molecule type" value="Genomic_DNA"/>
</dbReference>
<gene>
    <name evidence="1" type="ORF">PIB30_114804</name>
</gene>
<sequence length="59" mass="6765">HFCRGTVVDIQVGPLYNGALPDPQYSQFERVFLEFPAVHPCRRPLQAVRVGGWHSSLWE</sequence>
<evidence type="ECO:0000313" key="1">
    <source>
        <dbReference type="EMBL" id="MED6179187.1"/>
    </source>
</evidence>
<feature type="non-terminal residue" evidence="1">
    <location>
        <position position="1"/>
    </location>
</feature>
<name>A0ABU6W1V4_9FABA</name>
<reference evidence="1 2" key="1">
    <citation type="journal article" date="2023" name="Plants (Basel)">
        <title>Bridging the Gap: Combining Genomics and Transcriptomics Approaches to Understand Stylosanthes scabra, an Orphan Legume from the Brazilian Caatinga.</title>
        <authorList>
            <person name="Ferreira-Neto J.R.C."/>
            <person name="da Silva M.D."/>
            <person name="Binneck E."/>
            <person name="de Melo N.F."/>
            <person name="da Silva R.H."/>
            <person name="de Melo A.L.T.M."/>
            <person name="Pandolfi V."/>
            <person name="Bustamante F.O."/>
            <person name="Brasileiro-Vidal A.C."/>
            <person name="Benko-Iseppon A.M."/>
        </authorList>
    </citation>
    <scope>NUCLEOTIDE SEQUENCE [LARGE SCALE GENOMIC DNA]</scope>
    <source>
        <tissue evidence="1">Leaves</tissue>
    </source>
</reference>
<comment type="caution">
    <text evidence="1">The sequence shown here is derived from an EMBL/GenBank/DDBJ whole genome shotgun (WGS) entry which is preliminary data.</text>
</comment>
<evidence type="ECO:0000313" key="2">
    <source>
        <dbReference type="Proteomes" id="UP001341840"/>
    </source>
</evidence>